<dbReference type="RefSeq" id="WP_212593424.1">
    <property type="nucleotide sequence ID" value="NZ_JAAIKR010000046.1"/>
</dbReference>
<gene>
    <name evidence="1" type="ORF">G3R48_17020</name>
</gene>
<evidence type="ECO:0000313" key="1">
    <source>
        <dbReference type="EMBL" id="MBR9729667.1"/>
    </source>
</evidence>
<dbReference type="Proteomes" id="UP000811844">
    <property type="component" value="Unassembled WGS sequence"/>
</dbReference>
<comment type="caution">
    <text evidence="1">The sequence shown here is derived from an EMBL/GenBank/DDBJ whole genome shotgun (WGS) entry which is preliminary data.</text>
</comment>
<dbReference type="InterPro" id="IPR022385">
    <property type="entry name" value="Rhs_assc_core"/>
</dbReference>
<accession>A0ABS5I6L0</accession>
<dbReference type="InterPro" id="IPR050708">
    <property type="entry name" value="T6SS_VgrG/RHS"/>
</dbReference>
<dbReference type="NCBIfam" id="TIGR03696">
    <property type="entry name" value="Rhs_assc_core"/>
    <property type="match status" value="1"/>
</dbReference>
<name>A0ABS5I6L0_9GAMM</name>
<dbReference type="PANTHER" id="PTHR32305:SF15">
    <property type="entry name" value="PROTEIN RHSA-RELATED"/>
    <property type="match status" value="1"/>
</dbReference>
<dbReference type="EMBL" id="JAAIKR010000046">
    <property type="protein sequence ID" value="MBR9729667.1"/>
    <property type="molecule type" value="Genomic_DNA"/>
</dbReference>
<dbReference type="PANTHER" id="PTHR32305">
    <property type="match status" value="1"/>
</dbReference>
<proteinExistence type="predicted"/>
<dbReference type="Gene3D" id="2.180.10.10">
    <property type="entry name" value="RHS repeat-associated core"/>
    <property type="match status" value="1"/>
</dbReference>
<protein>
    <submittedName>
        <fullName evidence="1">RHS repeat-associated core domain-containing protein</fullName>
    </submittedName>
</protein>
<reference evidence="1 2" key="1">
    <citation type="submission" date="2020-02" db="EMBL/GenBank/DDBJ databases">
        <title>Shewanella WXL01 sp. nov., a marine bacterium isolated from green algae in Luhuitou Fringing Reef (Northern South China Sea).</title>
        <authorList>
            <person name="Wang X."/>
        </authorList>
    </citation>
    <scope>NUCLEOTIDE SEQUENCE [LARGE SCALE GENOMIC DNA]</scope>
    <source>
        <strain evidence="1 2">MCCC 1A01895</strain>
    </source>
</reference>
<keyword evidence="2" id="KW-1185">Reference proteome</keyword>
<evidence type="ECO:0000313" key="2">
    <source>
        <dbReference type="Proteomes" id="UP000811844"/>
    </source>
</evidence>
<organism evidence="1 2">
    <name type="scientific">Shewanella intestini</name>
    <dbReference type="NCBI Taxonomy" id="2017544"/>
    <lineage>
        <taxon>Bacteria</taxon>
        <taxon>Pseudomonadati</taxon>
        <taxon>Pseudomonadota</taxon>
        <taxon>Gammaproteobacteria</taxon>
        <taxon>Alteromonadales</taxon>
        <taxon>Shewanellaceae</taxon>
        <taxon>Shewanella</taxon>
    </lineage>
</organism>
<sequence>MSDNQVRLPFQAANKSSYEQNFTYDEVGNLLEKDHNKYRYSSRLQHRDTASRVDYHTRMLMSVGPNALSYDNRGQVLGYGDKHYYWDGFGQSTKVQQGAKYVDFRYAPNGSRSSRFDYRSAHEQVRTYYVDNNIEKTTIINNGSKTEVKFTVYLGSRPVATLSKLGTNAIDVRYHYQDNLNSTTVTADNNGDVTSREIYQAFGKRHHIRNGDSQPTISLIGTQGGRADNKGYTGHEDVQDLSIIHMNGRIYDPDLGRFLSPDPYIGHIYADQNLNRYSYVLNNPMAYTDPSGHDPFAILGLFVTGYEMIDAYQNGGIEAALTVGAENIALNVLTGGLGSVVTLGGKLVVSKA</sequence>
<feature type="non-terminal residue" evidence="1">
    <location>
        <position position="352"/>
    </location>
</feature>